<dbReference type="PANTHER" id="PTHR31686">
    <property type="match status" value="1"/>
</dbReference>
<evidence type="ECO:0000313" key="9">
    <source>
        <dbReference type="EMBL" id="RJE21222.1"/>
    </source>
</evidence>
<name>A0A3A2ZDJ7_9EURO</name>
<feature type="transmembrane region" description="Helical" evidence="8">
    <location>
        <begin position="154"/>
        <end position="172"/>
    </location>
</feature>
<gene>
    <name evidence="9" type="ORF">PHISCL_06435</name>
</gene>
<feature type="transmembrane region" description="Helical" evidence="8">
    <location>
        <begin position="12"/>
        <end position="35"/>
    </location>
</feature>
<dbReference type="InterPro" id="IPR038665">
    <property type="entry name" value="Voltage-dep_anion_channel_sf"/>
</dbReference>
<feature type="transmembrane region" description="Helical" evidence="8">
    <location>
        <begin position="47"/>
        <end position="68"/>
    </location>
</feature>
<reference evidence="10" key="1">
    <citation type="submission" date="2017-02" db="EMBL/GenBank/DDBJ databases">
        <authorList>
            <person name="Tafer H."/>
            <person name="Lopandic K."/>
        </authorList>
    </citation>
    <scope>NUCLEOTIDE SEQUENCE [LARGE SCALE GENOMIC DNA]</scope>
    <source>
        <strain evidence="10">CBS 366.77</strain>
    </source>
</reference>
<dbReference type="Proteomes" id="UP000266188">
    <property type="component" value="Unassembled WGS sequence"/>
</dbReference>
<evidence type="ECO:0000256" key="8">
    <source>
        <dbReference type="SAM" id="Phobius"/>
    </source>
</evidence>
<keyword evidence="3" id="KW-0813">Transport</keyword>
<dbReference type="PANTHER" id="PTHR31686:SF3">
    <property type="entry name" value="ACID TRANSPORT PROTEIN, PUTATIVE (AFU_ORTHOLOGUE AFUA_4G09410)-RELATED"/>
    <property type="match status" value="1"/>
</dbReference>
<comment type="caution">
    <text evidence="9">The sequence shown here is derived from an EMBL/GenBank/DDBJ whole genome shotgun (WGS) entry which is preliminary data.</text>
</comment>
<dbReference type="GO" id="GO:0005886">
    <property type="term" value="C:plasma membrane"/>
    <property type="evidence" value="ECO:0007669"/>
    <property type="project" value="UniProtKB-SubCell"/>
</dbReference>
<keyword evidence="6 8" id="KW-1133">Transmembrane helix</keyword>
<comment type="similarity">
    <text evidence="2">Belongs to the tellurite-resistance/dicarboxylate transporter (TDT) family.</text>
</comment>
<dbReference type="GO" id="GO:0000319">
    <property type="term" value="F:sulfite transmembrane transporter activity"/>
    <property type="evidence" value="ECO:0007669"/>
    <property type="project" value="TreeGrafter"/>
</dbReference>
<dbReference type="InterPro" id="IPR051629">
    <property type="entry name" value="Sulfite_efflux_TDT"/>
</dbReference>
<dbReference type="OrthoDB" id="1099at2759"/>
<dbReference type="AlphaFoldDB" id="A0A3A2ZDJ7"/>
<organism evidence="9 10">
    <name type="scientific">Aspergillus sclerotialis</name>
    <dbReference type="NCBI Taxonomy" id="2070753"/>
    <lineage>
        <taxon>Eukaryota</taxon>
        <taxon>Fungi</taxon>
        <taxon>Dikarya</taxon>
        <taxon>Ascomycota</taxon>
        <taxon>Pezizomycotina</taxon>
        <taxon>Eurotiomycetes</taxon>
        <taxon>Eurotiomycetidae</taxon>
        <taxon>Eurotiales</taxon>
        <taxon>Aspergillaceae</taxon>
        <taxon>Aspergillus</taxon>
        <taxon>Aspergillus subgen. Polypaecilum</taxon>
    </lineage>
</organism>
<evidence type="ECO:0000256" key="7">
    <source>
        <dbReference type="ARBA" id="ARBA00023136"/>
    </source>
</evidence>
<evidence type="ECO:0000256" key="3">
    <source>
        <dbReference type="ARBA" id="ARBA00022448"/>
    </source>
</evidence>
<feature type="transmembrane region" description="Helical" evidence="8">
    <location>
        <begin position="184"/>
        <end position="202"/>
    </location>
</feature>
<dbReference type="EMBL" id="MVGC01000243">
    <property type="protein sequence ID" value="RJE21222.1"/>
    <property type="molecule type" value="Genomic_DNA"/>
</dbReference>
<comment type="subcellular location">
    <subcellularLocation>
        <location evidence="1">Cell membrane</location>
        <topology evidence="1">Multi-pass membrane protein</topology>
    </subcellularLocation>
</comment>
<accession>A0A3A2ZDJ7</accession>
<evidence type="ECO:0000256" key="1">
    <source>
        <dbReference type="ARBA" id="ARBA00004651"/>
    </source>
</evidence>
<evidence type="ECO:0000256" key="5">
    <source>
        <dbReference type="ARBA" id="ARBA00022692"/>
    </source>
</evidence>
<dbReference type="Gene3D" id="1.50.10.150">
    <property type="entry name" value="Voltage-dependent anion channel"/>
    <property type="match status" value="1"/>
</dbReference>
<dbReference type="Pfam" id="PF03595">
    <property type="entry name" value="SLAC1"/>
    <property type="match status" value="1"/>
</dbReference>
<evidence type="ECO:0000256" key="6">
    <source>
        <dbReference type="ARBA" id="ARBA00022989"/>
    </source>
</evidence>
<keyword evidence="10" id="KW-1185">Reference proteome</keyword>
<keyword evidence="4" id="KW-1003">Cell membrane</keyword>
<evidence type="ECO:0000256" key="4">
    <source>
        <dbReference type="ARBA" id="ARBA00022475"/>
    </source>
</evidence>
<evidence type="ECO:0000313" key="10">
    <source>
        <dbReference type="Proteomes" id="UP000266188"/>
    </source>
</evidence>
<proteinExistence type="inferred from homology"/>
<protein>
    <submittedName>
        <fullName evidence="9">Malic acid transport protein</fullName>
    </submittedName>
</protein>
<keyword evidence="5 8" id="KW-0812">Transmembrane</keyword>
<dbReference type="InterPro" id="IPR004695">
    <property type="entry name" value="SLAC1/Mae1/Ssu1/TehA"/>
</dbReference>
<keyword evidence="7 8" id="KW-0472">Membrane</keyword>
<feature type="transmembrane region" description="Helical" evidence="8">
    <location>
        <begin position="80"/>
        <end position="104"/>
    </location>
</feature>
<sequence>MVSVQYGHFAGLAAYVLWWVNAAMAVVSLLGIPYVQLKLQPPGIQHVPPAVLLPYIAALTSGAAGGVVCQYGNISARLQVPVIIVSYLEVGAGIAATISVYSIVFSKHYNRSIPTQDLVYQDMILCGPFGQGSFALQALGGVVMKSFGQYNRGVFLTAAAGTTIGYGVYTNAAVQLGKIMDSPAFKVWSTALLLMLLVLWFMNQIFTVKGIITGKLLGLDHGWRWRYLPESVSAGEESKDA</sequence>
<evidence type="ECO:0000256" key="2">
    <source>
        <dbReference type="ARBA" id="ARBA00008566"/>
    </source>
</evidence>